<keyword evidence="4" id="KW-0378">Hydrolase</keyword>
<evidence type="ECO:0000313" key="13">
    <source>
        <dbReference type="EMBL" id="KAI3403583.2"/>
    </source>
</evidence>
<dbReference type="Pfam" id="PF00271">
    <property type="entry name" value="Helicase_C"/>
    <property type="match status" value="1"/>
</dbReference>
<proteinExistence type="predicted"/>
<dbReference type="CDD" id="cd18791">
    <property type="entry name" value="SF2_C_RHA"/>
    <property type="match status" value="1"/>
</dbReference>
<name>A0AAI9SV10_9ASCO</name>
<dbReference type="InterPro" id="IPR001650">
    <property type="entry name" value="Helicase_C-like"/>
</dbReference>
<evidence type="ECO:0000256" key="10">
    <source>
        <dbReference type="SAM" id="MobiDB-lite"/>
    </source>
</evidence>
<keyword evidence="7" id="KW-0508">mRNA splicing</keyword>
<dbReference type="GO" id="GO:0065003">
    <property type="term" value="P:protein-containing complex assembly"/>
    <property type="evidence" value="ECO:0007669"/>
    <property type="project" value="UniProtKB-ARBA"/>
</dbReference>
<dbReference type="FunFam" id="1.20.120.1080:FF:000001">
    <property type="entry name" value="Pre-mRNA-splicing factor ATP-dependent RNA helicase"/>
    <property type="match status" value="1"/>
</dbReference>
<dbReference type="EC" id="3.6.4.13" evidence="1"/>
<dbReference type="Gene3D" id="3.40.50.300">
    <property type="entry name" value="P-loop containing nucleotide triphosphate hydrolases"/>
    <property type="match status" value="2"/>
</dbReference>
<dbReference type="FunFam" id="3.40.50.300:FF:000007">
    <property type="entry name" value="Pre-mRNA-splicing factor ATP-dependent RNA helicase"/>
    <property type="match status" value="1"/>
</dbReference>
<keyword evidence="2" id="KW-0507">mRNA processing</keyword>
<feature type="compositionally biased region" description="Polar residues" evidence="10">
    <location>
        <begin position="194"/>
        <end position="207"/>
    </location>
</feature>
<dbReference type="SUPFAM" id="SSF50249">
    <property type="entry name" value="Nucleic acid-binding proteins"/>
    <property type="match status" value="1"/>
</dbReference>
<evidence type="ECO:0000256" key="4">
    <source>
        <dbReference type="ARBA" id="ARBA00022801"/>
    </source>
</evidence>
<keyword evidence="8" id="KW-0539">Nucleus</keyword>
<dbReference type="SUPFAM" id="SSF52540">
    <property type="entry name" value="P-loop containing nucleoside triphosphate hydrolases"/>
    <property type="match status" value="1"/>
</dbReference>
<dbReference type="InterPro" id="IPR048333">
    <property type="entry name" value="HA2_WH"/>
</dbReference>
<dbReference type="Pfam" id="PF07717">
    <property type="entry name" value="OB_NTP_bind"/>
    <property type="match status" value="1"/>
</dbReference>
<keyword evidence="6" id="KW-0067">ATP-binding</keyword>
<feature type="region of interest" description="Disordered" evidence="10">
    <location>
        <begin position="82"/>
        <end position="113"/>
    </location>
</feature>
<dbReference type="InterPro" id="IPR002464">
    <property type="entry name" value="DNA/RNA_helicase_DEAH_CS"/>
</dbReference>
<dbReference type="GO" id="GO:0005524">
    <property type="term" value="F:ATP binding"/>
    <property type="evidence" value="ECO:0007669"/>
    <property type="project" value="UniProtKB-KW"/>
</dbReference>
<feature type="domain" description="Helicase C-terminal" evidence="12">
    <location>
        <begin position="558"/>
        <end position="735"/>
    </location>
</feature>
<dbReference type="SMART" id="SM00487">
    <property type="entry name" value="DEXDc"/>
    <property type="match status" value="1"/>
</dbReference>
<dbReference type="Pfam" id="PF00575">
    <property type="entry name" value="S1"/>
    <property type="match status" value="1"/>
</dbReference>
<dbReference type="SMART" id="SM00847">
    <property type="entry name" value="HA2"/>
    <property type="match status" value="1"/>
</dbReference>
<dbReference type="GO" id="GO:0003723">
    <property type="term" value="F:RNA binding"/>
    <property type="evidence" value="ECO:0007669"/>
    <property type="project" value="TreeGrafter"/>
</dbReference>
<dbReference type="InterPro" id="IPR027417">
    <property type="entry name" value="P-loop_NTPase"/>
</dbReference>
<evidence type="ECO:0000256" key="3">
    <source>
        <dbReference type="ARBA" id="ARBA00022741"/>
    </source>
</evidence>
<evidence type="ECO:0000256" key="9">
    <source>
        <dbReference type="ARBA" id="ARBA00047984"/>
    </source>
</evidence>
<dbReference type="RefSeq" id="XP_049179330.1">
    <property type="nucleotide sequence ID" value="XM_049324980.1"/>
</dbReference>
<organism evidence="13 14">
    <name type="scientific">Candida oxycetoniae</name>
    <dbReference type="NCBI Taxonomy" id="497107"/>
    <lineage>
        <taxon>Eukaryota</taxon>
        <taxon>Fungi</taxon>
        <taxon>Dikarya</taxon>
        <taxon>Ascomycota</taxon>
        <taxon>Saccharomycotina</taxon>
        <taxon>Pichiomycetes</taxon>
        <taxon>Debaryomycetaceae</taxon>
        <taxon>Candida/Lodderomyces clade</taxon>
        <taxon>Candida</taxon>
    </lineage>
</organism>
<dbReference type="Proteomes" id="UP001202479">
    <property type="component" value="Unassembled WGS sequence"/>
</dbReference>
<dbReference type="GO" id="GO:0005684">
    <property type="term" value="C:U2-type spliceosomal complex"/>
    <property type="evidence" value="ECO:0007669"/>
    <property type="project" value="UniProtKB-ARBA"/>
</dbReference>
<dbReference type="PANTHER" id="PTHR18934:SF85">
    <property type="entry name" value="ATP-DEPENDENT RNA HELICASE DHX8"/>
    <property type="match status" value="1"/>
</dbReference>
<dbReference type="GO" id="GO:0003724">
    <property type="term" value="F:RNA helicase activity"/>
    <property type="evidence" value="ECO:0007669"/>
    <property type="project" value="UniProtKB-EC"/>
</dbReference>
<dbReference type="Gene3D" id="2.40.50.140">
    <property type="entry name" value="Nucleic acid-binding proteins"/>
    <property type="match status" value="1"/>
</dbReference>
<feature type="domain" description="Helicase ATP-binding" evidence="11">
    <location>
        <begin position="369"/>
        <end position="536"/>
    </location>
</feature>
<dbReference type="PROSITE" id="PS51194">
    <property type="entry name" value="HELICASE_CTER"/>
    <property type="match status" value="1"/>
</dbReference>
<dbReference type="InterPro" id="IPR012340">
    <property type="entry name" value="NA-bd_OB-fold"/>
</dbReference>
<evidence type="ECO:0000259" key="11">
    <source>
        <dbReference type="PROSITE" id="PS51192"/>
    </source>
</evidence>
<keyword evidence="14" id="KW-1185">Reference proteome</keyword>
<protein>
    <recommendedName>
        <fullName evidence="1">RNA helicase</fullName>
        <ecNumber evidence="1">3.6.4.13</ecNumber>
    </recommendedName>
</protein>
<sequence>MSDETRVRRDEIIRKHLGQLDKENLDLISEFATDLLKKCGSCNSFESFYKQVQCNGGEEFSKEFVKELYDFLRTEGLNGESTVAASSKEEPRVAGGLEKEAVKRRRESVDKEEEDSKDAIYEGRVISLQPYSVLIRFGKNLGKCHISEIPSVNGNSCFCPSEVLKLDQKVYFKILDQWIERGRMKMSLSMKGIDQSTGKSDSTTRSWQQQQRPQQATQQLFAFNTTTNKSNYFQNSNRVEDRNKSEVETGIELNQERPRFLQNKMMSSDGFNINSIISMDGKMSKLAANGSELAKKFREEKATQQKLKNKWENAILENDPLYKKEDKASDVIEEWKSTNNSKKSAIFSGKLIEQQRKSLPIYGMREELVEHIKNNQFLVIVGETGSGKTTQIVQYIYEEGLNKVNGEFKMIGCTQPRRVAATSVAKRVAEEVNCNLGDLVGYSVRFDDCTSYRTKIKYLTDGMLEREALSDLEMSKYAVIMLDEAHERTIATDVLFALLKQAALKNPNFKVLVTSATLDSEKFSRYFNNCPILKIPGRTFPVEILYTREPETDYLAAALDSVMQIHVSEPAGDILVFLTGQEEIDTSCEILADRVRDLGSSASLKMIILPVYAALPSELQSEIFEPAPPGSRKVILATNIAETSITIDGIYYVIDPGYVKLNAYDPRKGMDTLKICPISQAQANQRSGRAGRTGPGKCFRLYTEKSYTEEMFPNTVPEIQRQNLSHTILMLKAMGIDDLFNFEFMDPPSTQAMLSSLEDLYMLEALDEDGELTQLGRQMADFPMEPALAKTLIKSVEYGCTEEILSIVSMLSVQTIFFRPKRRRREADEKKARFYSSLGDHLTLFNVYQRWCTSNYSKTWCQENFIQERSMKKAKDVRVQLRLILQKYNYTMNSCGSDLTRVLKTLCCGYFKNTAKRYSTGYETLTNREVVFLHPSSSQFGKDPEYVLYDTLLLTKREYMHCVSVIEPQWLFECAPNYFKIGDPSQPRRSEKIVPLFSRSQNRKQRKGWKRQPFSVKRR</sequence>
<feature type="compositionally biased region" description="Basic and acidic residues" evidence="10">
    <location>
        <begin position="87"/>
        <end position="101"/>
    </location>
</feature>
<dbReference type="GO" id="GO:0022613">
    <property type="term" value="P:ribonucleoprotein complex biogenesis"/>
    <property type="evidence" value="ECO:0007669"/>
    <property type="project" value="UniProtKB-ARBA"/>
</dbReference>
<dbReference type="InterPro" id="IPR014001">
    <property type="entry name" value="Helicase_ATP-bd"/>
</dbReference>
<feature type="compositionally biased region" description="Basic residues" evidence="10">
    <location>
        <begin position="1001"/>
        <end position="1019"/>
    </location>
</feature>
<dbReference type="InterPro" id="IPR003029">
    <property type="entry name" value="S1_domain"/>
</dbReference>
<dbReference type="GO" id="GO:0071013">
    <property type="term" value="C:catalytic step 2 spliceosome"/>
    <property type="evidence" value="ECO:0007669"/>
    <property type="project" value="TreeGrafter"/>
</dbReference>
<evidence type="ECO:0000313" key="14">
    <source>
        <dbReference type="Proteomes" id="UP001202479"/>
    </source>
</evidence>
<comment type="caution">
    <text evidence="13">The sequence shown here is derived from an EMBL/GenBank/DDBJ whole genome shotgun (WGS) entry which is preliminary data.</text>
</comment>
<accession>A0AAI9SV10</accession>
<dbReference type="GeneID" id="73381243"/>
<dbReference type="PROSITE" id="PS51192">
    <property type="entry name" value="HELICASE_ATP_BIND_1"/>
    <property type="match status" value="1"/>
</dbReference>
<dbReference type="FunFam" id="3.40.50.300:FF:000615">
    <property type="entry name" value="pre-mRNA-splicing factor ATP-dependent RNA helicase DEAH7"/>
    <property type="match status" value="1"/>
</dbReference>
<dbReference type="SMART" id="SM00316">
    <property type="entry name" value="S1"/>
    <property type="match status" value="1"/>
</dbReference>
<evidence type="ECO:0000256" key="5">
    <source>
        <dbReference type="ARBA" id="ARBA00022806"/>
    </source>
</evidence>
<comment type="catalytic activity">
    <reaction evidence="9">
        <text>ATP + H2O = ADP + phosphate + H(+)</text>
        <dbReference type="Rhea" id="RHEA:13065"/>
        <dbReference type="ChEBI" id="CHEBI:15377"/>
        <dbReference type="ChEBI" id="CHEBI:15378"/>
        <dbReference type="ChEBI" id="CHEBI:30616"/>
        <dbReference type="ChEBI" id="CHEBI:43474"/>
        <dbReference type="ChEBI" id="CHEBI:456216"/>
        <dbReference type="EC" id="3.6.4.13"/>
    </reaction>
</comment>
<evidence type="ECO:0000256" key="8">
    <source>
        <dbReference type="ARBA" id="ARBA00023242"/>
    </source>
</evidence>
<dbReference type="InterPro" id="IPR011545">
    <property type="entry name" value="DEAD/DEAH_box_helicase_dom"/>
</dbReference>
<feature type="region of interest" description="Disordered" evidence="10">
    <location>
        <begin position="986"/>
        <end position="1019"/>
    </location>
</feature>
<dbReference type="InterPro" id="IPR011709">
    <property type="entry name" value="DEAD-box_helicase_OB_fold"/>
</dbReference>
<evidence type="ECO:0000256" key="7">
    <source>
        <dbReference type="ARBA" id="ARBA00023187"/>
    </source>
</evidence>
<dbReference type="EMBL" id="JAHUZD010000124">
    <property type="protein sequence ID" value="KAI3403583.2"/>
    <property type="molecule type" value="Genomic_DNA"/>
</dbReference>
<dbReference type="AlphaFoldDB" id="A0AAI9SV10"/>
<gene>
    <name evidence="13" type="ORF">KGF56_003628</name>
</gene>
<dbReference type="Pfam" id="PF00270">
    <property type="entry name" value="DEAD"/>
    <property type="match status" value="1"/>
</dbReference>
<dbReference type="Gene3D" id="1.20.120.1080">
    <property type="match status" value="1"/>
</dbReference>
<feature type="region of interest" description="Disordered" evidence="10">
    <location>
        <begin position="192"/>
        <end position="216"/>
    </location>
</feature>
<dbReference type="GO" id="GO:0016787">
    <property type="term" value="F:hydrolase activity"/>
    <property type="evidence" value="ECO:0007669"/>
    <property type="project" value="UniProtKB-KW"/>
</dbReference>
<evidence type="ECO:0000256" key="1">
    <source>
        <dbReference type="ARBA" id="ARBA00012552"/>
    </source>
</evidence>
<keyword evidence="5" id="KW-0347">Helicase</keyword>
<dbReference type="SMART" id="SM00490">
    <property type="entry name" value="HELICc"/>
    <property type="match status" value="1"/>
</dbReference>
<dbReference type="InterPro" id="IPR007502">
    <property type="entry name" value="Helicase-assoc_dom"/>
</dbReference>
<evidence type="ECO:0000259" key="12">
    <source>
        <dbReference type="PROSITE" id="PS51194"/>
    </source>
</evidence>
<dbReference type="PANTHER" id="PTHR18934">
    <property type="entry name" value="ATP-DEPENDENT RNA HELICASE"/>
    <property type="match status" value="1"/>
</dbReference>
<evidence type="ECO:0000256" key="2">
    <source>
        <dbReference type="ARBA" id="ARBA00022664"/>
    </source>
</evidence>
<evidence type="ECO:0000256" key="6">
    <source>
        <dbReference type="ARBA" id="ARBA00022840"/>
    </source>
</evidence>
<keyword evidence="3" id="KW-0547">Nucleotide-binding</keyword>
<dbReference type="GO" id="GO:0000390">
    <property type="term" value="P:spliceosomal complex disassembly"/>
    <property type="evidence" value="ECO:0007669"/>
    <property type="project" value="TreeGrafter"/>
</dbReference>
<dbReference type="PROSITE" id="PS00690">
    <property type="entry name" value="DEAH_ATP_HELICASE"/>
    <property type="match status" value="1"/>
</dbReference>
<reference evidence="13" key="1">
    <citation type="journal article" date="2022" name="DNA Res.">
        <title>Genome analysis of five recently described species of the CUG-Ser clade uncovers Candida theae as a new hybrid lineage with pathogenic potential in the Candida parapsilosis species complex.</title>
        <authorList>
            <person name="Mixao V."/>
            <person name="Del Olmo V."/>
            <person name="Hegedusova E."/>
            <person name="Saus E."/>
            <person name="Pryszcz L."/>
            <person name="Cillingova A."/>
            <person name="Nosek J."/>
            <person name="Gabaldon T."/>
        </authorList>
    </citation>
    <scope>NUCLEOTIDE SEQUENCE</scope>
    <source>
        <strain evidence="13">CBS 10844</strain>
    </source>
</reference>
<dbReference type="Pfam" id="PF04408">
    <property type="entry name" value="WHD_HA2"/>
    <property type="match status" value="1"/>
</dbReference>
<dbReference type="Pfam" id="PF21010">
    <property type="entry name" value="HA2_C"/>
    <property type="match status" value="1"/>
</dbReference>